<keyword evidence="2 3" id="KW-0802">TPR repeat</keyword>
<gene>
    <name evidence="5" type="ORF">RND81_05G233400</name>
</gene>
<feature type="repeat" description="TPR" evidence="3">
    <location>
        <begin position="515"/>
        <end position="548"/>
    </location>
</feature>
<dbReference type="SMART" id="SM00028">
    <property type="entry name" value="TPR"/>
    <property type="match status" value="8"/>
</dbReference>
<sequence>MSSTEEIRTQKPKLVVLADLNVDPPEFDDDDFDSNPFLPPPPPPLPFLPRFTVNDSSLEKLPLIVKESSDAIDGESKRLNKIGKCRSKSGKVEDHLDCGADADGDQHSQGAPSSREEKVSSLKTGLIHVARKAPKNAHAHFLLGLMYQRLCQPQKAVLAYEKAAEILLRSDEEIDRPELLSLVQMHHAQCLLLDNLSESTSDKELEEEELEEITSKLRESVISDIRQAPVWNTLGVILLKTGRLQSAVSVLSSLSTLAPDNLDCLGNLGLAQLQSGNLEAALRCFQDLILKDQGHPSALINYAAIILCKYGSAVAGAGASAGEPGAESDSDVAISTAKDCLLTAVKLDPKAAHIWANLASAYHIIGDYKSSSKCLEKAVKLEPNCMSTRYSVAVHRIKDAERSQNPTEQLSWAGNEMASILREADPVLIDPTIAWAGLAMVHQAQHDITSAFESEHKELVEVEEHALCSLKQVIGEEPEDPVHWHQLGLHSLRAQQFKLAQNFLKAAVSRFGDCSYAWSNLGISLQLAGETSPAEQVFKRALSLATSEQQHAIFSNLGNLYRQEKKFDSAKAMFTKALKLQPGYAPACNNLGLVFVAEGLFDEAKYCFEKALQADPLLDAAKSNMLKVLSLSKICKVTPSNLTKD</sequence>
<dbReference type="InterPro" id="IPR011990">
    <property type="entry name" value="TPR-like_helical_dom_sf"/>
</dbReference>
<dbReference type="Pfam" id="PF00515">
    <property type="entry name" value="TPR_1"/>
    <property type="match status" value="1"/>
</dbReference>
<keyword evidence="6" id="KW-1185">Reference proteome</keyword>
<protein>
    <submittedName>
        <fullName evidence="5">Uncharacterized protein</fullName>
    </submittedName>
</protein>
<keyword evidence="1" id="KW-0677">Repeat</keyword>
<evidence type="ECO:0000313" key="6">
    <source>
        <dbReference type="Proteomes" id="UP001443914"/>
    </source>
</evidence>
<accession>A0AAW1L3C6</accession>
<feature type="repeat" description="TPR" evidence="3">
    <location>
        <begin position="228"/>
        <end position="261"/>
    </location>
</feature>
<dbReference type="PROSITE" id="PS50293">
    <property type="entry name" value="TPR_REGION"/>
    <property type="match status" value="1"/>
</dbReference>
<dbReference type="AlphaFoldDB" id="A0AAW1L3C6"/>
<proteinExistence type="predicted"/>
<comment type="caution">
    <text evidence="5">The sequence shown here is derived from an EMBL/GenBank/DDBJ whole genome shotgun (WGS) entry which is preliminary data.</text>
</comment>
<dbReference type="Proteomes" id="UP001443914">
    <property type="component" value="Unassembled WGS sequence"/>
</dbReference>
<feature type="repeat" description="TPR" evidence="3">
    <location>
        <begin position="585"/>
        <end position="618"/>
    </location>
</feature>
<evidence type="ECO:0000256" key="4">
    <source>
        <dbReference type="SAM" id="MobiDB-lite"/>
    </source>
</evidence>
<organism evidence="5 6">
    <name type="scientific">Saponaria officinalis</name>
    <name type="common">Common soapwort</name>
    <name type="synonym">Lychnis saponaria</name>
    <dbReference type="NCBI Taxonomy" id="3572"/>
    <lineage>
        <taxon>Eukaryota</taxon>
        <taxon>Viridiplantae</taxon>
        <taxon>Streptophyta</taxon>
        <taxon>Embryophyta</taxon>
        <taxon>Tracheophyta</taxon>
        <taxon>Spermatophyta</taxon>
        <taxon>Magnoliopsida</taxon>
        <taxon>eudicotyledons</taxon>
        <taxon>Gunneridae</taxon>
        <taxon>Pentapetalae</taxon>
        <taxon>Caryophyllales</taxon>
        <taxon>Caryophyllaceae</taxon>
        <taxon>Caryophylleae</taxon>
        <taxon>Saponaria</taxon>
    </lineage>
</organism>
<evidence type="ECO:0000256" key="1">
    <source>
        <dbReference type="ARBA" id="ARBA00022737"/>
    </source>
</evidence>
<feature type="region of interest" description="Disordered" evidence="4">
    <location>
        <begin position="96"/>
        <end position="120"/>
    </location>
</feature>
<evidence type="ECO:0000256" key="3">
    <source>
        <dbReference type="PROSITE-ProRule" id="PRU00339"/>
    </source>
</evidence>
<feature type="repeat" description="TPR" evidence="3">
    <location>
        <begin position="551"/>
        <end position="584"/>
    </location>
</feature>
<evidence type="ECO:0000256" key="2">
    <source>
        <dbReference type="ARBA" id="ARBA00022803"/>
    </source>
</evidence>
<dbReference type="PROSITE" id="PS50005">
    <property type="entry name" value="TPR"/>
    <property type="match status" value="5"/>
</dbReference>
<reference evidence="5" key="1">
    <citation type="submission" date="2024-03" db="EMBL/GenBank/DDBJ databases">
        <title>WGS assembly of Saponaria officinalis var. Norfolk2.</title>
        <authorList>
            <person name="Jenkins J."/>
            <person name="Shu S."/>
            <person name="Grimwood J."/>
            <person name="Barry K."/>
            <person name="Goodstein D."/>
            <person name="Schmutz J."/>
            <person name="Leebens-Mack J."/>
            <person name="Osbourn A."/>
        </authorList>
    </citation>
    <scope>NUCLEOTIDE SEQUENCE [LARGE SCALE GENOMIC DNA]</scope>
    <source>
        <strain evidence="5">JIC</strain>
    </source>
</reference>
<feature type="repeat" description="TPR" evidence="3">
    <location>
        <begin position="352"/>
        <end position="385"/>
    </location>
</feature>
<dbReference type="InterPro" id="IPR019734">
    <property type="entry name" value="TPR_rpt"/>
</dbReference>
<dbReference type="Pfam" id="PF14559">
    <property type="entry name" value="TPR_19"/>
    <property type="match status" value="1"/>
</dbReference>
<name>A0AAW1L3C6_SAPOF</name>
<dbReference type="SUPFAM" id="SSF48452">
    <property type="entry name" value="TPR-like"/>
    <property type="match status" value="2"/>
</dbReference>
<dbReference type="PANTHER" id="PTHR45523">
    <property type="entry name" value="TETRATRICOPEPTIDE REPEAT (TPR)-CONTAINING PROTEIN-RELATED"/>
    <property type="match status" value="1"/>
</dbReference>
<dbReference type="Pfam" id="PF13181">
    <property type="entry name" value="TPR_8"/>
    <property type="match status" value="2"/>
</dbReference>
<dbReference type="Pfam" id="PF07719">
    <property type="entry name" value="TPR_2"/>
    <property type="match status" value="1"/>
</dbReference>
<dbReference type="PANTHER" id="PTHR45523:SF1">
    <property type="entry name" value="TETRATRICOPEPTIDE REPEAT (TPR)-CONTAINING PROTEIN"/>
    <property type="match status" value="1"/>
</dbReference>
<evidence type="ECO:0000313" key="5">
    <source>
        <dbReference type="EMBL" id="KAK9726726.1"/>
    </source>
</evidence>
<dbReference type="Gene3D" id="1.25.40.10">
    <property type="entry name" value="Tetratricopeptide repeat domain"/>
    <property type="match status" value="4"/>
</dbReference>
<dbReference type="EMBL" id="JBDFQZ010000005">
    <property type="protein sequence ID" value="KAK9726726.1"/>
    <property type="molecule type" value="Genomic_DNA"/>
</dbReference>
<dbReference type="InterPro" id="IPR013105">
    <property type="entry name" value="TPR_2"/>
</dbReference>